<evidence type="ECO:0000256" key="7">
    <source>
        <dbReference type="PIRSR" id="PIRSR001123-1"/>
    </source>
</evidence>
<feature type="active site" description="Proton acceptor" evidence="7">
    <location>
        <position position="207"/>
    </location>
</feature>
<feature type="binding site" evidence="8">
    <location>
        <position position="73"/>
    </location>
    <ligand>
        <name>Zn(2+)</name>
        <dbReference type="ChEBI" id="CHEBI:29105"/>
        <label>1</label>
    </ligand>
</feature>
<dbReference type="EMBL" id="CP062983">
    <property type="protein sequence ID" value="QPC82893.1"/>
    <property type="molecule type" value="Genomic_DNA"/>
</dbReference>
<dbReference type="SUPFAM" id="SSF53187">
    <property type="entry name" value="Zn-dependent exopeptidases"/>
    <property type="match status" value="1"/>
</dbReference>
<evidence type="ECO:0000256" key="2">
    <source>
        <dbReference type="ARBA" id="ARBA00022438"/>
    </source>
</evidence>
<dbReference type="InterPro" id="IPR023367">
    <property type="entry name" value="Peptidase_M42_dom2"/>
</dbReference>
<dbReference type="GO" id="GO:0046872">
    <property type="term" value="F:metal ion binding"/>
    <property type="evidence" value="ECO:0007669"/>
    <property type="project" value="UniProtKB-UniRule"/>
</dbReference>
<dbReference type="InterPro" id="IPR051464">
    <property type="entry name" value="Peptidase_M42_aminopept"/>
</dbReference>
<keyword evidence="5 9" id="KW-0378">Hydrolase</keyword>
<dbReference type="AlphaFoldDB" id="A0A7S8E9I3"/>
<feature type="binding site" evidence="8">
    <location>
        <position position="316"/>
    </location>
    <ligand>
        <name>Zn(2+)</name>
        <dbReference type="ChEBI" id="CHEBI:29105"/>
        <label>2</label>
    </ligand>
</feature>
<comment type="cofactor">
    <cofactor evidence="8">
        <name>a divalent metal cation</name>
        <dbReference type="ChEBI" id="CHEBI:60240"/>
    </cofactor>
    <text evidence="8">Binds 2 divalent metal cations per subunit.</text>
</comment>
<dbReference type="InterPro" id="IPR008007">
    <property type="entry name" value="Peptidase_M42"/>
</dbReference>
<feature type="binding site" evidence="8">
    <location>
        <position position="230"/>
    </location>
    <ligand>
        <name>Zn(2+)</name>
        <dbReference type="ChEBI" id="CHEBI:29105"/>
        <label>1</label>
    </ligand>
</feature>
<keyword evidence="3" id="KW-0645">Protease</keyword>
<dbReference type="Gene3D" id="3.40.630.10">
    <property type="entry name" value="Zn peptidases"/>
    <property type="match status" value="1"/>
</dbReference>
<keyword evidence="10" id="KW-1185">Reference proteome</keyword>
<protein>
    <submittedName>
        <fullName evidence="9">M20/M25/M40 family metallo-hydrolase</fullName>
    </submittedName>
</protein>
<dbReference type="PANTHER" id="PTHR32481:SF0">
    <property type="entry name" value="AMINOPEPTIDASE YPDE-RELATED"/>
    <property type="match status" value="1"/>
</dbReference>
<feature type="binding site" evidence="8">
    <location>
        <position position="176"/>
    </location>
    <ligand>
        <name>Zn(2+)</name>
        <dbReference type="ChEBI" id="CHEBI:29105"/>
        <label>1</label>
    </ligand>
</feature>
<proteinExistence type="inferred from homology"/>
<dbReference type="Gene3D" id="2.40.30.40">
    <property type="entry name" value="Peptidase M42, domain 2"/>
    <property type="match status" value="1"/>
</dbReference>
<dbReference type="PANTHER" id="PTHR32481">
    <property type="entry name" value="AMINOPEPTIDASE"/>
    <property type="match status" value="1"/>
</dbReference>
<keyword evidence="2" id="KW-0031">Aminopeptidase</keyword>
<dbReference type="Proteomes" id="UP000594468">
    <property type="component" value="Chromosome"/>
</dbReference>
<evidence type="ECO:0000313" key="10">
    <source>
        <dbReference type="Proteomes" id="UP000594468"/>
    </source>
</evidence>
<dbReference type="PIRSF" id="PIRSF001123">
    <property type="entry name" value="PepA_GA"/>
    <property type="match status" value="1"/>
</dbReference>
<reference evidence="9 10" key="1">
    <citation type="submission" date="2020-02" db="EMBL/GenBank/DDBJ databases">
        <authorList>
            <person name="Zheng R.K."/>
            <person name="Sun C.M."/>
        </authorList>
    </citation>
    <scope>NUCLEOTIDE SEQUENCE [LARGE SCALE GENOMIC DNA]</scope>
    <source>
        <strain evidence="10">rifampicinis</strain>
    </source>
</reference>
<accession>A0A7S8E9I3</accession>
<dbReference type="GO" id="GO:0004177">
    <property type="term" value="F:aminopeptidase activity"/>
    <property type="evidence" value="ECO:0007669"/>
    <property type="project" value="UniProtKB-UniRule"/>
</dbReference>
<dbReference type="GO" id="GO:0006508">
    <property type="term" value="P:proteolysis"/>
    <property type="evidence" value="ECO:0007669"/>
    <property type="project" value="UniProtKB-KW"/>
</dbReference>
<sequence>MHTIKRIPRRSSDVYDLIKTLTETWGPSGYEHRVRAIIQEEVADLCDDMTVDGLGNLICRVGSGGKRVMMAAHMDEIGIMANYTEPKTGYLRFTNIGGLIYSTLGGHRVQFEDGTIGVIGNEDMFGKGRTSTPGVDSFYVDTEDETGHQAVKEGQPASMWRETIQRGQRIVGKAMDDRLSCVVAIETMRKLNKQAPNECVFVFTVQEEVGVRGARAAAYGVNPDIGIALDVTGTGDEIHGRKMAVKLGGGAAIKVHDSNLIVPPQIVKWMVERAEADGIPYQRELLVGGGTDGGAIQVARAGVPTGCISIPLRFVHTTSETADMGDVNACIDLLTALLSNEINLD</sequence>
<keyword evidence="4 8" id="KW-0479">Metal-binding</keyword>
<evidence type="ECO:0000256" key="5">
    <source>
        <dbReference type="ARBA" id="ARBA00022801"/>
    </source>
</evidence>
<feature type="binding site" evidence="8">
    <location>
        <position position="176"/>
    </location>
    <ligand>
        <name>Zn(2+)</name>
        <dbReference type="ChEBI" id="CHEBI:29105"/>
        <label>2</label>
    </ligand>
</feature>
<evidence type="ECO:0000256" key="6">
    <source>
        <dbReference type="PIRNR" id="PIRNR001123"/>
    </source>
</evidence>
<comment type="similarity">
    <text evidence="1 6">Belongs to the peptidase M42 family.</text>
</comment>
<feature type="binding site" evidence="8">
    <location>
        <position position="208"/>
    </location>
    <ligand>
        <name>Zn(2+)</name>
        <dbReference type="ChEBI" id="CHEBI:29105"/>
        <label>2</label>
    </ligand>
</feature>
<evidence type="ECO:0000313" key="9">
    <source>
        <dbReference type="EMBL" id="QPC82893.1"/>
    </source>
</evidence>
<evidence type="ECO:0000256" key="3">
    <source>
        <dbReference type="ARBA" id="ARBA00022670"/>
    </source>
</evidence>
<organism evidence="9 10">
    <name type="scientific">Phototrophicus methaneseepsis</name>
    <dbReference type="NCBI Taxonomy" id="2710758"/>
    <lineage>
        <taxon>Bacteria</taxon>
        <taxon>Bacillati</taxon>
        <taxon>Chloroflexota</taxon>
        <taxon>Candidatus Thermofontia</taxon>
        <taxon>Phototrophicales</taxon>
        <taxon>Phototrophicaceae</taxon>
        <taxon>Phototrophicus</taxon>
    </lineage>
</organism>
<evidence type="ECO:0000256" key="1">
    <source>
        <dbReference type="ARBA" id="ARBA00006272"/>
    </source>
</evidence>
<evidence type="ECO:0000256" key="8">
    <source>
        <dbReference type="PIRSR" id="PIRSR001123-2"/>
    </source>
</evidence>
<dbReference type="Pfam" id="PF05343">
    <property type="entry name" value="Peptidase_M42"/>
    <property type="match status" value="1"/>
</dbReference>
<evidence type="ECO:0000256" key="4">
    <source>
        <dbReference type="ARBA" id="ARBA00022723"/>
    </source>
</evidence>
<dbReference type="KEGG" id="pmet:G4Y79_00545"/>
<name>A0A7S8E9I3_9CHLR</name>
<gene>
    <name evidence="9" type="ORF">G4Y79_00545</name>
</gene>